<feature type="domain" description="PD-(D/E)XK endonuclease-like" evidence="1">
    <location>
        <begin position="6"/>
        <end position="121"/>
    </location>
</feature>
<organism evidence="2">
    <name type="scientific">marine sediment metagenome</name>
    <dbReference type="NCBI Taxonomy" id="412755"/>
    <lineage>
        <taxon>unclassified sequences</taxon>
        <taxon>metagenomes</taxon>
        <taxon>ecological metagenomes</taxon>
    </lineage>
</organism>
<sequence length="264" mass="31039">MDLDRIILTGIIDRVDKLPSGNLEIIDYKSGKRLPSIKELDEDLQLSIYHIAAEKIWGILPEKLTIYHLRSNTTFSTHRKPDQIKKTIEIVFDVLNDIEKRKFEAKESPLCSFCDFHQFCPEFAHKYEIEESPQMILGEVNIPESIKDYVQTKEKIKELNVKANEIGDAIIRYCEDKGFSRVYGEKYSVTISKVEKKGYEEDEVKKLLEDEDLWQNVLSFNPKRLIDLLEDPNLSYELKKKLKDLEKVISTYNQLRYKEVEKEK</sequence>
<name>X0ZLE2_9ZZZZ</name>
<dbReference type="Pfam" id="PF12705">
    <property type="entry name" value="PDDEXK_1"/>
    <property type="match status" value="1"/>
</dbReference>
<dbReference type="Gene3D" id="3.90.320.10">
    <property type="match status" value="1"/>
</dbReference>
<dbReference type="AlphaFoldDB" id="X0ZLE2"/>
<comment type="caution">
    <text evidence="2">The sequence shown here is derived from an EMBL/GenBank/DDBJ whole genome shotgun (WGS) entry which is preliminary data.</text>
</comment>
<protein>
    <recommendedName>
        <fullName evidence="1">PD-(D/E)XK endonuclease-like domain-containing protein</fullName>
    </recommendedName>
</protein>
<reference evidence="2" key="1">
    <citation type="journal article" date="2014" name="Front. Microbiol.">
        <title>High frequency of phylogenetically diverse reductive dehalogenase-homologous genes in deep subseafloor sedimentary metagenomes.</title>
        <authorList>
            <person name="Kawai M."/>
            <person name="Futagami T."/>
            <person name="Toyoda A."/>
            <person name="Takaki Y."/>
            <person name="Nishi S."/>
            <person name="Hori S."/>
            <person name="Arai W."/>
            <person name="Tsubouchi T."/>
            <person name="Morono Y."/>
            <person name="Uchiyama I."/>
            <person name="Ito T."/>
            <person name="Fujiyama A."/>
            <person name="Inagaki F."/>
            <person name="Takami H."/>
        </authorList>
    </citation>
    <scope>NUCLEOTIDE SEQUENCE</scope>
    <source>
        <strain evidence="2">Expedition CK06-06</strain>
    </source>
</reference>
<dbReference type="InterPro" id="IPR038726">
    <property type="entry name" value="PDDEXK_AddAB-type"/>
</dbReference>
<gene>
    <name evidence="2" type="ORF">S01H4_01676</name>
</gene>
<proteinExistence type="predicted"/>
<dbReference type="InterPro" id="IPR011604">
    <property type="entry name" value="PDDEXK-like_dom_sf"/>
</dbReference>
<evidence type="ECO:0000313" key="2">
    <source>
        <dbReference type="EMBL" id="GAG70460.1"/>
    </source>
</evidence>
<dbReference type="EMBL" id="BART01000318">
    <property type="protein sequence ID" value="GAG70460.1"/>
    <property type="molecule type" value="Genomic_DNA"/>
</dbReference>
<accession>X0ZLE2</accession>
<evidence type="ECO:0000259" key="1">
    <source>
        <dbReference type="Pfam" id="PF12705"/>
    </source>
</evidence>